<feature type="transmembrane region" description="Helical" evidence="2">
    <location>
        <begin position="57"/>
        <end position="74"/>
    </location>
</feature>
<keyword evidence="2" id="KW-0472">Membrane</keyword>
<feature type="compositionally biased region" description="Basic and acidic residues" evidence="1">
    <location>
        <begin position="135"/>
        <end position="144"/>
    </location>
</feature>
<keyword evidence="4" id="KW-1185">Reference proteome</keyword>
<dbReference type="RefSeq" id="WP_267766404.1">
    <property type="nucleotide sequence ID" value="NZ_JAPNKE010000002.1"/>
</dbReference>
<keyword evidence="2" id="KW-1133">Transmembrane helix</keyword>
<sequence>MTHPHRPRSKLGRTLERASGHITRWSGSSWAFALAVLTIAVWLVTGPLFAFSDTWQLVINTGTTVVTFLMVFLIQRAQNKESLAVQLKLNEIVAALEGASNRLIDIENLSEAELDVIHRHYHKLAEIAKHESDIRRSHSIEEARHRSRAGHKSHPRASHGLHDAGARCEPPTSGAKEHVPGDSSRADSTQ</sequence>
<dbReference type="AlphaFoldDB" id="A0A9X3EQG7"/>
<evidence type="ECO:0000256" key="1">
    <source>
        <dbReference type="SAM" id="MobiDB-lite"/>
    </source>
</evidence>
<evidence type="ECO:0000313" key="3">
    <source>
        <dbReference type="EMBL" id="MCY1004806.1"/>
    </source>
</evidence>
<gene>
    <name evidence="3" type="ORF">OV079_04305</name>
</gene>
<feature type="compositionally biased region" description="Basic residues" evidence="1">
    <location>
        <begin position="145"/>
        <end position="159"/>
    </location>
</feature>
<organism evidence="3 4">
    <name type="scientific">Nannocystis pusilla</name>
    <dbReference type="NCBI Taxonomy" id="889268"/>
    <lineage>
        <taxon>Bacteria</taxon>
        <taxon>Pseudomonadati</taxon>
        <taxon>Myxococcota</taxon>
        <taxon>Polyangia</taxon>
        <taxon>Nannocystales</taxon>
        <taxon>Nannocystaceae</taxon>
        <taxon>Nannocystis</taxon>
    </lineage>
</organism>
<reference evidence="3" key="1">
    <citation type="submission" date="2022-11" db="EMBL/GenBank/DDBJ databases">
        <title>Minimal conservation of predation-associated metabolite biosynthetic gene clusters underscores biosynthetic potential of Myxococcota including descriptions for ten novel species: Archangium lansinium sp. nov., Myxococcus landrumus sp. nov., Nannocystis bai.</title>
        <authorList>
            <person name="Ahearne A."/>
            <person name="Stevens C."/>
            <person name="Phillips K."/>
        </authorList>
    </citation>
    <scope>NUCLEOTIDE SEQUENCE</scope>
    <source>
        <strain evidence="3">Na p29</strain>
    </source>
</reference>
<dbReference type="GO" id="GO:0055085">
    <property type="term" value="P:transmembrane transport"/>
    <property type="evidence" value="ECO:0007669"/>
    <property type="project" value="InterPro"/>
</dbReference>
<dbReference type="InterPro" id="IPR007251">
    <property type="entry name" value="Iron_permease_Fet4"/>
</dbReference>
<comment type="caution">
    <text evidence="3">The sequence shown here is derived from an EMBL/GenBank/DDBJ whole genome shotgun (WGS) entry which is preliminary data.</text>
</comment>
<dbReference type="Proteomes" id="UP001150924">
    <property type="component" value="Unassembled WGS sequence"/>
</dbReference>
<proteinExistence type="predicted"/>
<evidence type="ECO:0000256" key="2">
    <source>
        <dbReference type="SAM" id="Phobius"/>
    </source>
</evidence>
<protein>
    <submittedName>
        <fullName evidence="3">Low affinity iron permease family protein</fullName>
    </submittedName>
</protein>
<dbReference type="Pfam" id="PF04120">
    <property type="entry name" value="Iron_permease"/>
    <property type="match status" value="1"/>
</dbReference>
<keyword evidence="2" id="KW-0812">Transmembrane</keyword>
<accession>A0A9X3EQG7</accession>
<feature type="region of interest" description="Disordered" evidence="1">
    <location>
        <begin position="135"/>
        <end position="190"/>
    </location>
</feature>
<feature type="transmembrane region" description="Helical" evidence="2">
    <location>
        <begin position="30"/>
        <end position="51"/>
    </location>
</feature>
<dbReference type="EMBL" id="JAPNKE010000002">
    <property type="protein sequence ID" value="MCY1004806.1"/>
    <property type="molecule type" value="Genomic_DNA"/>
</dbReference>
<name>A0A9X3EQG7_9BACT</name>
<evidence type="ECO:0000313" key="4">
    <source>
        <dbReference type="Proteomes" id="UP001150924"/>
    </source>
</evidence>